<dbReference type="GO" id="GO:0005634">
    <property type="term" value="C:nucleus"/>
    <property type="evidence" value="ECO:0007669"/>
    <property type="project" value="TreeGrafter"/>
</dbReference>
<dbReference type="GO" id="GO:0046872">
    <property type="term" value="F:metal ion binding"/>
    <property type="evidence" value="ECO:0007669"/>
    <property type="project" value="UniProtKB-KW"/>
</dbReference>
<evidence type="ECO:0000256" key="4">
    <source>
        <dbReference type="ARBA" id="ARBA00023052"/>
    </source>
</evidence>
<keyword evidence="7" id="KW-1185">Reference proteome</keyword>
<dbReference type="InterPro" id="IPR033247">
    <property type="entry name" value="Transketolase_fam"/>
</dbReference>
<protein>
    <recommendedName>
        <fullName evidence="5">Transketolase N-terminal domain-containing protein</fullName>
    </recommendedName>
</protein>
<dbReference type="GO" id="GO:0005829">
    <property type="term" value="C:cytosol"/>
    <property type="evidence" value="ECO:0007669"/>
    <property type="project" value="TreeGrafter"/>
</dbReference>
<keyword evidence="2" id="KW-0808">Transferase</keyword>
<dbReference type="SUPFAM" id="SSF52518">
    <property type="entry name" value="Thiamin diphosphate-binding fold (THDP-binding)"/>
    <property type="match status" value="1"/>
</dbReference>
<evidence type="ECO:0000259" key="5">
    <source>
        <dbReference type="Pfam" id="PF00456"/>
    </source>
</evidence>
<evidence type="ECO:0000313" key="7">
    <source>
        <dbReference type="Proteomes" id="UP000800094"/>
    </source>
</evidence>
<keyword evidence="3" id="KW-0479">Metal-binding</keyword>
<dbReference type="GeneID" id="54574508"/>
<dbReference type="RefSeq" id="XP_033687260.1">
    <property type="nucleotide sequence ID" value="XM_033821178.1"/>
</dbReference>
<comment type="cofactor">
    <cofactor evidence="1">
        <name>thiamine diphosphate</name>
        <dbReference type="ChEBI" id="CHEBI:58937"/>
    </cofactor>
</comment>
<evidence type="ECO:0000256" key="2">
    <source>
        <dbReference type="ARBA" id="ARBA00022679"/>
    </source>
</evidence>
<keyword evidence="4" id="KW-0786">Thiamine pyrophosphate</keyword>
<dbReference type="EMBL" id="ML987192">
    <property type="protein sequence ID" value="KAF2252256.1"/>
    <property type="molecule type" value="Genomic_DNA"/>
</dbReference>
<evidence type="ECO:0000313" key="6">
    <source>
        <dbReference type="EMBL" id="KAF2252256.1"/>
    </source>
</evidence>
<name>A0A6A6IPD2_9PLEO</name>
<dbReference type="OrthoDB" id="10267175at2759"/>
<dbReference type="GO" id="GO:0004802">
    <property type="term" value="F:transketolase activity"/>
    <property type="evidence" value="ECO:0007669"/>
    <property type="project" value="TreeGrafter"/>
</dbReference>
<dbReference type="Proteomes" id="UP000800094">
    <property type="component" value="Unassembled WGS sequence"/>
</dbReference>
<accession>A0A6A6IPD2</accession>
<dbReference type="GO" id="GO:0006098">
    <property type="term" value="P:pentose-phosphate shunt"/>
    <property type="evidence" value="ECO:0007669"/>
    <property type="project" value="TreeGrafter"/>
</dbReference>
<dbReference type="PROSITE" id="PS00801">
    <property type="entry name" value="TRANSKETOLASE_1"/>
    <property type="match status" value="1"/>
</dbReference>
<proteinExistence type="predicted"/>
<feature type="domain" description="Transketolase N-terminal" evidence="5">
    <location>
        <begin position="7"/>
        <end position="66"/>
    </location>
</feature>
<organism evidence="6 7">
    <name type="scientific">Trematosphaeria pertusa</name>
    <dbReference type="NCBI Taxonomy" id="390896"/>
    <lineage>
        <taxon>Eukaryota</taxon>
        <taxon>Fungi</taxon>
        <taxon>Dikarya</taxon>
        <taxon>Ascomycota</taxon>
        <taxon>Pezizomycotina</taxon>
        <taxon>Dothideomycetes</taxon>
        <taxon>Pleosporomycetidae</taxon>
        <taxon>Pleosporales</taxon>
        <taxon>Massarineae</taxon>
        <taxon>Trematosphaeriaceae</taxon>
        <taxon>Trematosphaeria</taxon>
    </lineage>
</organism>
<sequence>MPYGKVDELAINTIRTLAVDATFQANSGHPGAPMGMAPVAHVLFNKFMTFNPKNPDWFNRDRFVLSYVPPIPILELFNAGTLSMARCSRGLRVVVGPGMPETLFRGESVPETVAFLVSRGLWSQICRLSGQRQHFRAAPLRCGAMAEISSERDMTKSLTPSAQ</sequence>
<evidence type="ECO:0000256" key="1">
    <source>
        <dbReference type="ARBA" id="ARBA00001964"/>
    </source>
</evidence>
<dbReference type="PANTHER" id="PTHR43522">
    <property type="entry name" value="TRANSKETOLASE"/>
    <property type="match status" value="1"/>
</dbReference>
<reference evidence="6" key="1">
    <citation type="journal article" date="2020" name="Stud. Mycol.">
        <title>101 Dothideomycetes genomes: a test case for predicting lifestyles and emergence of pathogens.</title>
        <authorList>
            <person name="Haridas S."/>
            <person name="Albert R."/>
            <person name="Binder M."/>
            <person name="Bloem J."/>
            <person name="Labutti K."/>
            <person name="Salamov A."/>
            <person name="Andreopoulos B."/>
            <person name="Baker S."/>
            <person name="Barry K."/>
            <person name="Bills G."/>
            <person name="Bluhm B."/>
            <person name="Cannon C."/>
            <person name="Castanera R."/>
            <person name="Culley D."/>
            <person name="Daum C."/>
            <person name="Ezra D."/>
            <person name="Gonzalez J."/>
            <person name="Henrissat B."/>
            <person name="Kuo A."/>
            <person name="Liang C."/>
            <person name="Lipzen A."/>
            <person name="Lutzoni F."/>
            <person name="Magnuson J."/>
            <person name="Mondo S."/>
            <person name="Nolan M."/>
            <person name="Ohm R."/>
            <person name="Pangilinan J."/>
            <person name="Park H.-J."/>
            <person name="Ramirez L."/>
            <person name="Alfaro M."/>
            <person name="Sun H."/>
            <person name="Tritt A."/>
            <person name="Yoshinaga Y."/>
            <person name="Zwiers L.-H."/>
            <person name="Turgeon B."/>
            <person name="Goodwin S."/>
            <person name="Spatafora J."/>
            <person name="Crous P."/>
            <person name="Grigoriev I."/>
        </authorList>
    </citation>
    <scope>NUCLEOTIDE SEQUENCE</scope>
    <source>
        <strain evidence="6">CBS 122368</strain>
    </source>
</reference>
<dbReference type="InterPro" id="IPR005474">
    <property type="entry name" value="Transketolase_N"/>
</dbReference>
<evidence type="ECO:0000256" key="3">
    <source>
        <dbReference type="ARBA" id="ARBA00022723"/>
    </source>
</evidence>
<dbReference type="InterPro" id="IPR049557">
    <property type="entry name" value="Transketolase_CS"/>
</dbReference>
<dbReference type="InterPro" id="IPR029061">
    <property type="entry name" value="THDP-binding"/>
</dbReference>
<dbReference type="Gene3D" id="3.40.50.970">
    <property type="match status" value="1"/>
</dbReference>
<dbReference type="PANTHER" id="PTHR43522:SF2">
    <property type="entry name" value="TRANSKETOLASE 1-RELATED"/>
    <property type="match status" value="1"/>
</dbReference>
<dbReference type="AlphaFoldDB" id="A0A6A6IPD2"/>
<gene>
    <name evidence="6" type="ORF">BU26DRAFT_254094</name>
</gene>
<dbReference type="Pfam" id="PF00456">
    <property type="entry name" value="Transketolase_N"/>
    <property type="match status" value="1"/>
</dbReference>